<sequence>MNSIPLAGHWEGESLWQWFDQEPELRVAILTGKGSKAFSAGADLVEQRDRAKTPRASAPSRFPPSGFLGVSRRAGKKPIIAAVNGYALGGGFETVLNCDLAIASPTASFGLPEVKRGLYAAAGGLPRIVRIFGMQLAGEIALTGRSFPAQELQQYGFLRVSSSPESLLDEAVQLAVEVASQSPDAVLITRSALREAWETASVERSAQLSEERWLEPLFRGENLRIGLEAFRRKEKPKWVQSKLS</sequence>
<protein>
    <submittedName>
        <fullName evidence="1">Uncharacterized protein</fullName>
    </submittedName>
</protein>
<organism evidence="1 2">
    <name type="scientific">Fusarium solani subsp. cucurbitae</name>
    <name type="common">Neocosmosporum cucurbitae</name>
    <dbReference type="NCBI Taxonomy" id="2747967"/>
    <lineage>
        <taxon>Eukaryota</taxon>
        <taxon>Fungi</taxon>
        <taxon>Dikarya</taxon>
        <taxon>Ascomycota</taxon>
        <taxon>Pezizomycotina</taxon>
        <taxon>Sordariomycetes</taxon>
        <taxon>Hypocreomycetidae</taxon>
        <taxon>Hypocreales</taxon>
        <taxon>Nectriaceae</taxon>
        <taxon>Fusarium</taxon>
        <taxon>Fusarium solani species complex</taxon>
    </lineage>
</organism>
<evidence type="ECO:0000313" key="1">
    <source>
        <dbReference type="EMBL" id="UPK89751.1"/>
    </source>
</evidence>
<accession>A0ACD3YMC1</accession>
<keyword evidence="2" id="KW-1185">Reference proteome</keyword>
<name>A0ACD3YMC1_FUSSC</name>
<evidence type="ECO:0000313" key="2">
    <source>
        <dbReference type="Proteomes" id="UP000830768"/>
    </source>
</evidence>
<dbReference type="Proteomes" id="UP000830768">
    <property type="component" value="Chromosome 1"/>
</dbReference>
<dbReference type="EMBL" id="CP090030">
    <property type="protein sequence ID" value="UPK89751.1"/>
    <property type="molecule type" value="Genomic_DNA"/>
</dbReference>
<reference evidence="1" key="1">
    <citation type="submission" date="2021-11" db="EMBL/GenBank/DDBJ databases">
        <title>Fusarium solani-melongenae Genome sequencing and assembly.</title>
        <authorList>
            <person name="Xie S."/>
            <person name="Huang L."/>
            <person name="Zhang X."/>
        </authorList>
    </citation>
    <scope>NUCLEOTIDE SEQUENCE</scope>
    <source>
        <strain evidence="1">CRI 24-3</strain>
    </source>
</reference>
<gene>
    <name evidence="1" type="ORF">LCI18_000686</name>
</gene>
<proteinExistence type="predicted"/>